<name>R7U475_CAPTE</name>
<keyword evidence="3" id="KW-1185">Reference proteome</keyword>
<accession>R7U475</accession>
<dbReference type="AlphaFoldDB" id="R7U475"/>
<dbReference type="InterPro" id="IPR043502">
    <property type="entry name" value="DNA/RNA_pol_sf"/>
</dbReference>
<dbReference type="HOGENOM" id="CLU_2729495_0_0_1"/>
<dbReference type="OrthoDB" id="6142245at2759"/>
<evidence type="ECO:0000313" key="3">
    <source>
        <dbReference type="Proteomes" id="UP000014760"/>
    </source>
</evidence>
<feature type="non-terminal residue" evidence="1">
    <location>
        <position position="1"/>
    </location>
</feature>
<dbReference type="STRING" id="283909.R7U475"/>
<dbReference type="EMBL" id="AMQN01010687">
    <property type="status" value="NOT_ANNOTATED_CDS"/>
    <property type="molecule type" value="Genomic_DNA"/>
</dbReference>
<organism evidence="1">
    <name type="scientific">Capitella teleta</name>
    <name type="common">Polychaete worm</name>
    <dbReference type="NCBI Taxonomy" id="283909"/>
    <lineage>
        <taxon>Eukaryota</taxon>
        <taxon>Metazoa</taxon>
        <taxon>Spiralia</taxon>
        <taxon>Lophotrochozoa</taxon>
        <taxon>Annelida</taxon>
        <taxon>Polychaeta</taxon>
        <taxon>Sedentaria</taxon>
        <taxon>Scolecida</taxon>
        <taxon>Capitellidae</taxon>
        <taxon>Capitella</taxon>
    </lineage>
</organism>
<evidence type="ECO:0000313" key="1">
    <source>
        <dbReference type="EMBL" id="ELT97965.1"/>
    </source>
</evidence>
<evidence type="ECO:0008006" key="4">
    <source>
        <dbReference type="Google" id="ProtNLM"/>
    </source>
</evidence>
<dbReference type="EnsemblMetazoa" id="CapteT146719">
    <property type="protein sequence ID" value="CapteP146719"/>
    <property type="gene ID" value="CapteG146719"/>
</dbReference>
<reference evidence="1 3" key="2">
    <citation type="journal article" date="2013" name="Nature">
        <title>Insights into bilaterian evolution from three spiralian genomes.</title>
        <authorList>
            <person name="Simakov O."/>
            <person name="Marletaz F."/>
            <person name="Cho S.J."/>
            <person name="Edsinger-Gonzales E."/>
            <person name="Havlak P."/>
            <person name="Hellsten U."/>
            <person name="Kuo D.H."/>
            <person name="Larsson T."/>
            <person name="Lv J."/>
            <person name="Arendt D."/>
            <person name="Savage R."/>
            <person name="Osoegawa K."/>
            <person name="de Jong P."/>
            <person name="Grimwood J."/>
            <person name="Chapman J.A."/>
            <person name="Shapiro H."/>
            <person name="Aerts A."/>
            <person name="Otillar R.P."/>
            <person name="Terry A.Y."/>
            <person name="Boore J.L."/>
            <person name="Grigoriev I.V."/>
            <person name="Lindberg D.R."/>
            <person name="Seaver E.C."/>
            <person name="Weisblat D.A."/>
            <person name="Putnam N.H."/>
            <person name="Rokhsar D.S."/>
        </authorList>
    </citation>
    <scope>NUCLEOTIDE SEQUENCE</scope>
    <source>
        <strain evidence="1 3">I ESC-2004</strain>
    </source>
</reference>
<dbReference type="EMBL" id="KB308384">
    <property type="protein sequence ID" value="ELT97965.1"/>
    <property type="molecule type" value="Genomic_DNA"/>
</dbReference>
<reference evidence="3" key="1">
    <citation type="submission" date="2012-12" db="EMBL/GenBank/DDBJ databases">
        <authorList>
            <person name="Hellsten U."/>
            <person name="Grimwood J."/>
            <person name="Chapman J.A."/>
            <person name="Shapiro H."/>
            <person name="Aerts A."/>
            <person name="Otillar R.P."/>
            <person name="Terry A.Y."/>
            <person name="Boore J.L."/>
            <person name="Simakov O."/>
            <person name="Marletaz F."/>
            <person name="Cho S.-J."/>
            <person name="Edsinger-Gonzales E."/>
            <person name="Havlak P."/>
            <person name="Kuo D.-H."/>
            <person name="Larsson T."/>
            <person name="Lv J."/>
            <person name="Arendt D."/>
            <person name="Savage R."/>
            <person name="Osoegawa K."/>
            <person name="de Jong P."/>
            <person name="Lindberg D.R."/>
            <person name="Seaver E.C."/>
            <person name="Weisblat D.A."/>
            <person name="Putnam N.H."/>
            <person name="Grigoriev I.V."/>
            <person name="Rokhsar D.S."/>
        </authorList>
    </citation>
    <scope>NUCLEOTIDE SEQUENCE</scope>
    <source>
        <strain evidence="3">I ESC-2004</strain>
    </source>
</reference>
<dbReference type="SUPFAM" id="SSF56672">
    <property type="entry name" value="DNA/RNA polymerases"/>
    <property type="match status" value="1"/>
</dbReference>
<evidence type="ECO:0000313" key="2">
    <source>
        <dbReference type="EnsemblMetazoa" id="CapteP146719"/>
    </source>
</evidence>
<reference evidence="2" key="3">
    <citation type="submission" date="2015-06" db="UniProtKB">
        <authorList>
            <consortium name="EnsemblMetazoa"/>
        </authorList>
    </citation>
    <scope>IDENTIFICATION</scope>
</reference>
<proteinExistence type="predicted"/>
<sequence>ARERNIKFNEEKLILKQRSISFYGHVITNQGVKPDPQKVKAIQAMEPPTDVTTMSLRARHSVFWKGMTARRH</sequence>
<protein>
    <recommendedName>
        <fullName evidence="4">Reverse transcriptase domain-containing protein</fullName>
    </recommendedName>
</protein>
<gene>
    <name evidence="1" type="ORF">CAPTEDRAFT_146719</name>
</gene>
<dbReference type="Proteomes" id="UP000014760">
    <property type="component" value="Unassembled WGS sequence"/>
</dbReference>